<reference evidence="6" key="1">
    <citation type="submission" date="2017-05" db="EMBL/GenBank/DDBJ databases">
        <title>The Genome Sequence of Enterococcus sp. 9E7_DIV0242.</title>
        <authorList>
            <consortium name="The Broad Institute Genomics Platform"/>
            <consortium name="The Broad Institute Genomic Center for Infectious Diseases"/>
            <person name="Earl A."/>
            <person name="Manson A."/>
            <person name="Schwartman J."/>
            <person name="Gilmore M."/>
            <person name="Abouelleil A."/>
            <person name="Cao P."/>
            <person name="Chapman S."/>
            <person name="Cusick C."/>
            <person name="Shea T."/>
            <person name="Young S."/>
            <person name="Neafsey D."/>
            <person name="Nusbaum C."/>
            <person name="Birren B."/>
        </authorList>
    </citation>
    <scope>NUCLEOTIDE SEQUENCE [LARGE SCALE GENOMIC DNA]</scope>
    <source>
        <strain evidence="6">9E7_DIV0242</strain>
    </source>
</reference>
<evidence type="ECO:0000313" key="7">
    <source>
        <dbReference type="EMBL" id="WYJ90306.1"/>
    </source>
</evidence>
<evidence type="ECO:0000256" key="2">
    <source>
        <dbReference type="ARBA" id="ARBA00022630"/>
    </source>
</evidence>
<evidence type="ECO:0000256" key="1">
    <source>
        <dbReference type="ARBA" id="ARBA00001917"/>
    </source>
</evidence>
<dbReference type="Pfam" id="PF01613">
    <property type="entry name" value="Flavin_Reduct"/>
    <property type="match status" value="1"/>
</dbReference>
<evidence type="ECO:0000256" key="4">
    <source>
        <dbReference type="ARBA" id="ARBA00038054"/>
    </source>
</evidence>
<sequence length="206" mass="23262">MLHYSSHMLSKKQQYKFLSGSIIPRPIAWVTTMNKESSVVNAAPFSFFSAASSELPLITLAVLRRQGQMKDTAKNILQNQEMVIHIVDDDVLAEMNQTAATLPEDESELLLNHIETVPSQSVTVPGIKKAKLRMEATLYQHVPLQDHDGNIITDLIIAEVTAFHFREDIFDREKEYILPEALQPIARLAGNNYAHIDNITELKRPD</sequence>
<gene>
    <name evidence="7" type="ORF">A5888_002063</name>
    <name evidence="6" type="ORF">A5888_002766</name>
</gene>
<reference evidence="7" key="2">
    <citation type="submission" date="2017-05" db="EMBL/GenBank/DDBJ databases">
        <authorList>
            <consortium name="The Broad Institute Genomics Platform"/>
            <consortium name="The Broad Institute Genomic Center for Infectious Diseases"/>
            <person name="Earl A."/>
            <person name="Manson A."/>
            <person name="Schwartman J."/>
            <person name="Gilmore M."/>
            <person name="Abouelleil A."/>
            <person name="Cao P."/>
            <person name="Chapman S."/>
            <person name="Cusick C."/>
            <person name="Shea T."/>
            <person name="Young S."/>
            <person name="Neafsey D."/>
            <person name="Nusbaum C."/>
            <person name="Birren B."/>
        </authorList>
    </citation>
    <scope>NUCLEOTIDE SEQUENCE</scope>
    <source>
        <strain evidence="7">9E7_DIV0242</strain>
    </source>
</reference>
<dbReference type="SUPFAM" id="SSF50475">
    <property type="entry name" value="FMN-binding split barrel"/>
    <property type="match status" value="1"/>
</dbReference>
<dbReference type="GO" id="GO:0010181">
    <property type="term" value="F:FMN binding"/>
    <property type="evidence" value="ECO:0007669"/>
    <property type="project" value="InterPro"/>
</dbReference>
<dbReference type="InterPro" id="IPR012349">
    <property type="entry name" value="Split_barrel_FMN-bd"/>
</dbReference>
<dbReference type="PANTHER" id="PTHR33798">
    <property type="entry name" value="FLAVOPROTEIN OXYGENASE"/>
    <property type="match status" value="1"/>
</dbReference>
<dbReference type="EMBL" id="NGMM01000004">
    <property type="protein sequence ID" value="OTP14665.1"/>
    <property type="molecule type" value="Genomic_DNA"/>
</dbReference>
<keyword evidence="8" id="KW-1185">Reference proteome</keyword>
<evidence type="ECO:0000313" key="8">
    <source>
        <dbReference type="Proteomes" id="UP000195141"/>
    </source>
</evidence>
<evidence type="ECO:0000313" key="6">
    <source>
        <dbReference type="EMBL" id="OTP14665.1"/>
    </source>
</evidence>
<feature type="domain" description="Flavin reductase like" evidence="5">
    <location>
        <begin position="20"/>
        <end position="178"/>
    </location>
</feature>
<dbReference type="GO" id="GO:0016646">
    <property type="term" value="F:oxidoreductase activity, acting on the CH-NH group of donors, NAD or NADP as acceptor"/>
    <property type="evidence" value="ECO:0007669"/>
    <property type="project" value="UniProtKB-ARBA"/>
</dbReference>
<keyword evidence="2" id="KW-0285">Flavoprotein</keyword>
<accession>A0A242K5E6</accession>
<evidence type="ECO:0000259" key="5">
    <source>
        <dbReference type="SMART" id="SM00903"/>
    </source>
</evidence>
<keyword evidence="3" id="KW-0288">FMN</keyword>
<reference evidence="7" key="3">
    <citation type="submission" date="2024-03" db="EMBL/GenBank/DDBJ databases">
        <title>The Genome Sequence of Enterococcus sp. DIV0242b.</title>
        <authorList>
            <consortium name="The Broad Institute Genomics Platform"/>
            <consortium name="The Broad Institute Microbial Omics Core"/>
            <consortium name="The Broad Institute Genomic Center for Infectious Diseases"/>
            <person name="Earl A."/>
            <person name="Manson A."/>
            <person name="Gilmore M."/>
            <person name="Schwartman J."/>
            <person name="Shea T."/>
            <person name="Abouelleil A."/>
            <person name="Cao P."/>
            <person name="Chapman S."/>
            <person name="Cusick C."/>
            <person name="Young S."/>
            <person name="Neafsey D."/>
            <person name="Nusbaum C."/>
            <person name="Birren B."/>
        </authorList>
    </citation>
    <scope>NUCLEOTIDE SEQUENCE</scope>
    <source>
        <strain evidence="7">9E7_DIV0242</strain>
    </source>
</reference>
<dbReference type="SMART" id="SM00903">
    <property type="entry name" value="Flavin_Reduct"/>
    <property type="match status" value="1"/>
</dbReference>
<comment type="similarity">
    <text evidence="4">Belongs to the flavoredoxin family.</text>
</comment>
<comment type="cofactor">
    <cofactor evidence="1">
        <name>FMN</name>
        <dbReference type="ChEBI" id="CHEBI:58210"/>
    </cofactor>
</comment>
<dbReference type="EMBL" id="CP147247">
    <property type="protein sequence ID" value="WYJ90306.1"/>
    <property type="molecule type" value="Genomic_DNA"/>
</dbReference>
<dbReference type="RefSeq" id="WP_086349788.1">
    <property type="nucleotide sequence ID" value="NZ_CP147247.1"/>
</dbReference>
<dbReference type="AlphaFoldDB" id="A0A242K5E6"/>
<dbReference type="OrthoDB" id="9794638at2"/>
<proteinExistence type="inferred from homology"/>
<dbReference type="Proteomes" id="UP000195141">
    <property type="component" value="Chromosome"/>
</dbReference>
<dbReference type="InterPro" id="IPR002563">
    <property type="entry name" value="Flavin_Rdtase-like_dom"/>
</dbReference>
<name>A0A242K5E6_9ENTE</name>
<protein>
    <recommendedName>
        <fullName evidence="5">Flavin reductase like domain-containing protein</fullName>
    </recommendedName>
</protein>
<dbReference type="PANTHER" id="PTHR33798:SF5">
    <property type="entry name" value="FLAVIN REDUCTASE LIKE DOMAIN-CONTAINING PROTEIN"/>
    <property type="match status" value="1"/>
</dbReference>
<evidence type="ECO:0000256" key="3">
    <source>
        <dbReference type="ARBA" id="ARBA00022643"/>
    </source>
</evidence>
<organism evidence="6">
    <name type="scientific">Candidatus Enterococcus clewellii</name>
    <dbReference type="NCBI Taxonomy" id="1834193"/>
    <lineage>
        <taxon>Bacteria</taxon>
        <taxon>Bacillati</taxon>
        <taxon>Bacillota</taxon>
        <taxon>Bacilli</taxon>
        <taxon>Lactobacillales</taxon>
        <taxon>Enterococcaceae</taxon>
        <taxon>Enterococcus</taxon>
    </lineage>
</organism>
<dbReference type="Gene3D" id="2.30.110.10">
    <property type="entry name" value="Electron Transport, Fmn-binding Protein, Chain A"/>
    <property type="match status" value="1"/>
</dbReference>